<evidence type="ECO:0000256" key="1">
    <source>
        <dbReference type="SAM" id="MobiDB-lite"/>
    </source>
</evidence>
<reference evidence="2 3" key="1">
    <citation type="submission" date="2019-05" db="EMBL/GenBank/DDBJ databases">
        <title>Emergence of the Ug99 lineage of the wheat stem rust pathogen through somatic hybridization.</title>
        <authorList>
            <person name="Li F."/>
            <person name="Upadhyaya N.M."/>
            <person name="Sperschneider J."/>
            <person name="Matny O."/>
            <person name="Nguyen-Phuc H."/>
            <person name="Mago R."/>
            <person name="Raley C."/>
            <person name="Miller M.E."/>
            <person name="Silverstein K.A.T."/>
            <person name="Henningsen E."/>
            <person name="Hirsch C.D."/>
            <person name="Visser B."/>
            <person name="Pretorius Z.A."/>
            <person name="Steffenson B.J."/>
            <person name="Schwessinger B."/>
            <person name="Dodds P.N."/>
            <person name="Figueroa M."/>
        </authorList>
    </citation>
    <scope>NUCLEOTIDE SEQUENCE [LARGE SCALE GENOMIC DNA]</scope>
    <source>
        <strain evidence="2">21-0</strain>
    </source>
</reference>
<gene>
    <name evidence="2" type="ORF">PGT21_009177</name>
</gene>
<protein>
    <submittedName>
        <fullName evidence="2">Uncharacterized protein</fullName>
    </submittedName>
</protein>
<evidence type="ECO:0000313" key="3">
    <source>
        <dbReference type="Proteomes" id="UP000324748"/>
    </source>
</evidence>
<evidence type="ECO:0000313" key="2">
    <source>
        <dbReference type="EMBL" id="KAA1101152.1"/>
    </source>
</evidence>
<keyword evidence="3" id="KW-1185">Reference proteome</keyword>
<proteinExistence type="predicted"/>
<dbReference type="EMBL" id="VSWC01000053">
    <property type="protein sequence ID" value="KAA1101152.1"/>
    <property type="molecule type" value="Genomic_DNA"/>
</dbReference>
<sequence length="132" mass="14565">MVGAGVPFPRQTTPTHSNLREPDHSSPHHRHSRTLIVTHELFGEKLSRSHPPPITARFLSIPSHPQHLGLYYGDRSARPTPAPWPGRKINSTSPTAFAGQSCGSDPGLRVWVSPFRDPNLTYPAPTPGTRRI</sequence>
<organism evidence="2 3">
    <name type="scientific">Puccinia graminis f. sp. tritici</name>
    <dbReference type="NCBI Taxonomy" id="56615"/>
    <lineage>
        <taxon>Eukaryota</taxon>
        <taxon>Fungi</taxon>
        <taxon>Dikarya</taxon>
        <taxon>Basidiomycota</taxon>
        <taxon>Pucciniomycotina</taxon>
        <taxon>Pucciniomycetes</taxon>
        <taxon>Pucciniales</taxon>
        <taxon>Pucciniaceae</taxon>
        <taxon>Puccinia</taxon>
    </lineage>
</organism>
<feature type="region of interest" description="Disordered" evidence="1">
    <location>
        <begin position="70"/>
        <end position="102"/>
    </location>
</feature>
<feature type="region of interest" description="Disordered" evidence="1">
    <location>
        <begin position="1"/>
        <end position="32"/>
    </location>
</feature>
<dbReference type="AlphaFoldDB" id="A0A5B0PK54"/>
<comment type="caution">
    <text evidence="2">The sequence shown here is derived from an EMBL/GenBank/DDBJ whole genome shotgun (WGS) entry which is preliminary data.</text>
</comment>
<accession>A0A5B0PK54</accession>
<dbReference type="Proteomes" id="UP000324748">
    <property type="component" value="Unassembled WGS sequence"/>
</dbReference>
<name>A0A5B0PK54_PUCGR</name>